<protein>
    <submittedName>
        <fullName evidence="8">Ammonium transporter Rh type B-B</fullName>
    </submittedName>
</protein>
<sequence length="476" mass="51285">MSFARRGKFTICMCIIQVIFIIVFGVFADYDPAAKPRREDKSAESTIGMYPMFQDVHVMIFIGFGFLMTFLKRYGYSAVSVNLFIAAVIIQWALIVRGVIHQLLHGEAKFTIGIGDLLGADFAAATVLISFGAVLGKTSPLQLIVMGLIEVVLSQINEYIGLDKLRAEDVGESMYIHAFGAYFGLAASRVLFSEEIEKSSSKEGAVYHSDIFSMVGTVFLWIYWPSFNGGAASGDEQHRAIVNTYLSLAACTVVTFAFSMCVDKSAKFDMVHIQNATLAGGVAVGTTANMPLDPWGAMLIGSVAGIISVLGYKFFTPFLASKLKIHDTCGVNNLHGMPGILAGVAGACAAALANYDKWGESLFEIFPGIAPTYNSTDYTKYHDGLQSGWSAGLGRTSHEQGGYQFAALGVTLVIAIVGGALTGLLMKLPLWDNPRGDGLFDDGDFFEVAEQGFPSSGEGGMNGIKEDTRIHLMEKE</sequence>
<feature type="transmembrane region" description="Helical" evidence="6">
    <location>
        <begin position="143"/>
        <end position="162"/>
    </location>
</feature>
<dbReference type="PANTHER" id="PTHR11730:SF60">
    <property type="entry name" value="RH50, ISOFORM D"/>
    <property type="match status" value="1"/>
</dbReference>
<evidence type="ECO:0000259" key="7">
    <source>
        <dbReference type="Pfam" id="PF00909"/>
    </source>
</evidence>
<dbReference type="AlphaFoldDB" id="A0A210QWL7"/>
<feature type="transmembrane region" description="Helical" evidence="6">
    <location>
        <begin position="9"/>
        <end position="28"/>
    </location>
</feature>
<evidence type="ECO:0000256" key="6">
    <source>
        <dbReference type="SAM" id="Phobius"/>
    </source>
</evidence>
<dbReference type="OrthoDB" id="534912at2759"/>
<feature type="transmembrane region" description="Helical" evidence="6">
    <location>
        <begin position="110"/>
        <end position="136"/>
    </location>
</feature>
<dbReference type="PRINTS" id="PR00342">
    <property type="entry name" value="RHESUSRHD"/>
</dbReference>
<keyword evidence="9" id="KW-1185">Reference proteome</keyword>
<dbReference type="GO" id="GO:0005886">
    <property type="term" value="C:plasma membrane"/>
    <property type="evidence" value="ECO:0007669"/>
    <property type="project" value="InterPro"/>
</dbReference>
<evidence type="ECO:0000313" key="9">
    <source>
        <dbReference type="Proteomes" id="UP000242188"/>
    </source>
</evidence>
<feature type="domain" description="Ammonium transporter AmtB-like" evidence="7">
    <location>
        <begin position="38"/>
        <end position="431"/>
    </location>
</feature>
<evidence type="ECO:0000256" key="3">
    <source>
        <dbReference type="ARBA" id="ARBA00022692"/>
    </source>
</evidence>
<comment type="similarity">
    <text evidence="2">Belongs to the ammonium transporter (TC 2.A.49) family. Rh subfamily.</text>
</comment>
<feature type="transmembrane region" description="Helical" evidence="6">
    <location>
        <begin position="295"/>
        <end position="315"/>
    </location>
</feature>
<accession>A0A210QWL7</accession>
<reference evidence="8 9" key="1">
    <citation type="journal article" date="2017" name="Nat. Ecol. Evol.">
        <title>Scallop genome provides insights into evolution of bilaterian karyotype and development.</title>
        <authorList>
            <person name="Wang S."/>
            <person name="Zhang J."/>
            <person name="Jiao W."/>
            <person name="Li J."/>
            <person name="Xun X."/>
            <person name="Sun Y."/>
            <person name="Guo X."/>
            <person name="Huan P."/>
            <person name="Dong B."/>
            <person name="Zhang L."/>
            <person name="Hu X."/>
            <person name="Sun X."/>
            <person name="Wang J."/>
            <person name="Zhao C."/>
            <person name="Wang Y."/>
            <person name="Wang D."/>
            <person name="Huang X."/>
            <person name="Wang R."/>
            <person name="Lv J."/>
            <person name="Li Y."/>
            <person name="Zhang Z."/>
            <person name="Liu B."/>
            <person name="Lu W."/>
            <person name="Hui Y."/>
            <person name="Liang J."/>
            <person name="Zhou Z."/>
            <person name="Hou R."/>
            <person name="Li X."/>
            <person name="Liu Y."/>
            <person name="Li H."/>
            <person name="Ning X."/>
            <person name="Lin Y."/>
            <person name="Zhao L."/>
            <person name="Xing Q."/>
            <person name="Dou J."/>
            <person name="Li Y."/>
            <person name="Mao J."/>
            <person name="Guo H."/>
            <person name="Dou H."/>
            <person name="Li T."/>
            <person name="Mu C."/>
            <person name="Jiang W."/>
            <person name="Fu Q."/>
            <person name="Fu X."/>
            <person name="Miao Y."/>
            <person name="Liu J."/>
            <person name="Yu Q."/>
            <person name="Li R."/>
            <person name="Liao H."/>
            <person name="Li X."/>
            <person name="Kong Y."/>
            <person name="Jiang Z."/>
            <person name="Chourrout D."/>
            <person name="Li R."/>
            <person name="Bao Z."/>
        </authorList>
    </citation>
    <scope>NUCLEOTIDE SEQUENCE [LARGE SCALE GENOMIC DNA]</scope>
    <source>
        <strain evidence="8 9">PY_sf001</strain>
    </source>
</reference>
<evidence type="ECO:0000313" key="8">
    <source>
        <dbReference type="EMBL" id="OWF53145.1"/>
    </source>
</evidence>
<dbReference type="InterPro" id="IPR024041">
    <property type="entry name" value="NH4_transpt_AmtB-like_dom"/>
</dbReference>
<proteinExistence type="inferred from homology"/>
<feature type="transmembrane region" description="Helical" evidence="6">
    <location>
        <begin position="48"/>
        <end position="71"/>
    </location>
</feature>
<keyword evidence="4 6" id="KW-1133">Transmembrane helix</keyword>
<dbReference type="EMBL" id="NEDP02001502">
    <property type="protein sequence ID" value="OWF53145.1"/>
    <property type="molecule type" value="Genomic_DNA"/>
</dbReference>
<gene>
    <name evidence="8" type="ORF">KP79_PYT22082</name>
</gene>
<dbReference type="FunFam" id="1.10.3430.10:FF:000012">
    <property type="entry name" value="Rh type C glycoprotein"/>
    <property type="match status" value="1"/>
</dbReference>
<dbReference type="PANTHER" id="PTHR11730">
    <property type="entry name" value="AMMONIUM TRANSPORTER"/>
    <property type="match status" value="1"/>
</dbReference>
<feature type="transmembrane region" description="Helical" evidence="6">
    <location>
        <begin position="405"/>
        <end position="426"/>
    </location>
</feature>
<keyword evidence="5 6" id="KW-0472">Membrane</keyword>
<feature type="transmembrane region" description="Helical" evidence="6">
    <location>
        <begin position="174"/>
        <end position="192"/>
    </location>
</feature>
<dbReference type="GO" id="GO:0097272">
    <property type="term" value="P:ammonium homeostasis"/>
    <property type="evidence" value="ECO:0007669"/>
    <property type="project" value="TreeGrafter"/>
</dbReference>
<evidence type="ECO:0000256" key="1">
    <source>
        <dbReference type="ARBA" id="ARBA00004141"/>
    </source>
</evidence>
<evidence type="ECO:0000256" key="4">
    <source>
        <dbReference type="ARBA" id="ARBA00022989"/>
    </source>
</evidence>
<name>A0A210QWL7_MIZYE</name>
<organism evidence="8 9">
    <name type="scientific">Mizuhopecten yessoensis</name>
    <name type="common">Japanese scallop</name>
    <name type="synonym">Patinopecten yessoensis</name>
    <dbReference type="NCBI Taxonomy" id="6573"/>
    <lineage>
        <taxon>Eukaryota</taxon>
        <taxon>Metazoa</taxon>
        <taxon>Spiralia</taxon>
        <taxon>Lophotrochozoa</taxon>
        <taxon>Mollusca</taxon>
        <taxon>Bivalvia</taxon>
        <taxon>Autobranchia</taxon>
        <taxon>Pteriomorphia</taxon>
        <taxon>Pectinida</taxon>
        <taxon>Pectinoidea</taxon>
        <taxon>Pectinidae</taxon>
        <taxon>Mizuhopecten</taxon>
    </lineage>
</organism>
<dbReference type="Proteomes" id="UP000242188">
    <property type="component" value="Unassembled WGS sequence"/>
</dbReference>
<dbReference type="Gene3D" id="1.10.3430.10">
    <property type="entry name" value="Ammonium transporter AmtB like domains"/>
    <property type="match status" value="1"/>
</dbReference>
<feature type="transmembrane region" description="Helical" evidence="6">
    <location>
        <begin position="204"/>
        <end position="224"/>
    </location>
</feature>
<dbReference type="GO" id="GO:0008519">
    <property type="term" value="F:ammonium channel activity"/>
    <property type="evidence" value="ECO:0007669"/>
    <property type="project" value="InterPro"/>
</dbReference>
<dbReference type="InterPro" id="IPR002229">
    <property type="entry name" value="RhesusRHD"/>
</dbReference>
<dbReference type="SUPFAM" id="SSF111352">
    <property type="entry name" value="Ammonium transporter"/>
    <property type="match status" value="1"/>
</dbReference>
<evidence type="ECO:0000256" key="2">
    <source>
        <dbReference type="ARBA" id="ARBA00011036"/>
    </source>
</evidence>
<keyword evidence="3 6" id="KW-0812">Transmembrane</keyword>
<feature type="transmembrane region" description="Helical" evidence="6">
    <location>
        <begin position="244"/>
        <end position="262"/>
    </location>
</feature>
<dbReference type="Pfam" id="PF00909">
    <property type="entry name" value="Ammonium_transp"/>
    <property type="match status" value="1"/>
</dbReference>
<dbReference type="InterPro" id="IPR029020">
    <property type="entry name" value="Ammonium/urea_transptr"/>
</dbReference>
<feature type="transmembrane region" description="Helical" evidence="6">
    <location>
        <begin position="335"/>
        <end position="355"/>
    </location>
</feature>
<feature type="transmembrane region" description="Helical" evidence="6">
    <location>
        <begin position="83"/>
        <end position="104"/>
    </location>
</feature>
<comment type="subcellular location">
    <subcellularLocation>
        <location evidence="1">Membrane</location>
        <topology evidence="1">Multi-pass membrane protein</topology>
    </subcellularLocation>
</comment>
<comment type="caution">
    <text evidence="8">The sequence shown here is derived from an EMBL/GenBank/DDBJ whole genome shotgun (WGS) entry which is preliminary data.</text>
</comment>
<evidence type="ECO:0000256" key="5">
    <source>
        <dbReference type="ARBA" id="ARBA00023136"/>
    </source>
</evidence>